<dbReference type="CDD" id="cd01949">
    <property type="entry name" value="GGDEF"/>
    <property type="match status" value="1"/>
</dbReference>
<feature type="transmembrane region" description="Helical" evidence="1">
    <location>
        <begin position="76"/>
        <end position="102"/>
    </location>
</feature>
<name>A0A8J3YJD0_9ACTN</name>
<keyword evidence="1" id="KW-0472">Membrane</keyword>
<evidence type="ECO:0000259" key="2">
    <source>
        <dbReference type="PROSITE" id="PS50883"/>
    </source>
</evidence>
<keyword evidence="1" id="KW-1133">Transmembrane helix</keyword>
<dbReference type="AlphaFoldDB" id="A0A8J3YJD0"/>
<dbReference type="PANTHER" id="PTHR44757:SF2">
    <property type="entry name" value="BIOFILM ARCHITECTURE MAINTENANCE PROTEIN MBAA"/>
    <property type="match status" value="1"/>
</dbReference>
<dbReference type="SMART" id="SM00052">
    <property type="entry name" value="EAL"/>
    <property type="match status" value="1"/>
</dbReference>
<dbReference type="Pfam" id="PF00990">
    <property type="entry name" value="GGDEF"/>
    <property type="match status" value="1"/>
</dbReference>
<dbReference type="SUPFAM" id="SSF141868">
    <property type="entry name" value="EAL domain-like"/>
    <property type="match status" value="1"/>
</dbReference>
<dbReference type="PROSITE" id="PS50887">
    <property type="entry name" value="GGDEF"/>
    <property type="match status" value="1"/>
</dbReference>
<dbReference type="SMART" id="SM00267">
    <property type="entry name" value="GGDEF"/>
    <property type="match status" value="1"/>
</dbReference>
<feature type="transmembrane region" description="Helical" evidence="1">
    <location>
        <begin position="141"/>
        <end position="162"/>
    </location>
</feature>
<dbReference type="InterPro" id="IPR001633">
    <property type="entry name" value="EAL_dom"/>
</dbReference>
<dbReference type="NCBIfam" id="TIGR00254">
    <property type="entry name" value="GGDEF"/>
    <property type="match status" value="1"/>
</dbReference>
<dbReference type="InterPro" id="IPR035919">
    <property type="entry name" value="EAL_sf"/>
</dbReference>
<proteinExistence type="predicted"/>
<organism evidence="4 5">
    <name type="scientific">Virgisporangium aliadipatigenens</name>
    <dbReference type="NCBI Taxonomy" id="741659"/>
    <lineage>
        <taxon>Bacteria</taxon>
        <taxon>Bacillati</taxon>
        <taxon>Actinomycetota</taxon>
        <taxon>Actinomycetes</taxon>
        <taxon>Micromonosporales</taxon>
        <taxon>Micromonosporaceae</taxon>
        <taxon>Virgisporangium</taxon>
    </lineage>
</organism>
<evidence type="ECO:0000313" key="5">
    <source>
        <dbReference type="Proteomes" id="UP000619260"/>
    </source>
</evidence>
<dbReference type="CDD" id="cd01948">
    <property type="entry name" value="EAL"/>
    <property type="match status" value="1"/>
</dbReference>
<dbReference type="Proteomes" id="UP000619260">
    <property type="component" value="Unassembled WGS sequence"/>
</dbReference>
<dbReference type="InterPro" id="IPR043128">
    <property type="entry name" value="Rev_trsase/Diguanyl_cyclase"/>
</dbReference>
<comment type="caution">
    <text evidence="4">The sequence shown here is derived from an EMBL/GenBank/DDBJ whole genome shotgun (WGS) entry which is preliminary data.</text>
</comment>
<protein>
    <submittedName>
        <fullName evidence="4">Uncharacterized protein</fullName>
    </submittedName>
</protein>
<gene>
    <name evidence="4" type="ORF">Val02_33700</name>
</gene>
<dbReference type="InterPro" id="IPR029787">
    <property type="entry name" value="Nucleotide_cyclase"/>
</dbReference>
<evidence type="ECO:0000256" key="1">
    <source>
        <dbReference type="SAM" id="Phobius"/>
    </source>
</evidence>
<feature type="transmembrane region" description="Helical" evidence="1">
    <location>
        <begin position="246"/>
        <end position="263"/>
    </location>
</feature>
<keyword evidence="5" id="KW-1185">Reference proteome</keyword>
<dbReference type="PANTHER" id="PTHR44757">
    <property type="entry name" value="DIGUANYLATE CYCLASE DGCP"/>
    <property type="match status" value="1"/>
</dbReference>
<dbReference type="InterPro" id="IPR000160">
    <property type="entry name" value="GGDEF_dom"/>
</dbReference>
<reference evidence="4" key="1">
    <citation type="submission" date="2021-01" db="EMBL/GenBank/DDBJ databases">
        <title>Whole genome shotgun sequence of Virgisporangium aliadipatigenens NBRC 105644.</title>
        <authorList>
            <person name="Komaki H."/>
            <person name="Tamura T."/>
        </authorList>
    </citation>
    <scope>NUCLEOTIDE SEQUENCE</scope>
    <source>
        <strain evidence="4">NBRC 105644</strain>
    </source>
</reference>
<dbReference type="EMBL" id="BOPF01000010">
    <property type="protein sequence ID" value="GIJ46484.1"/>
    <property type="molecule type" value="Genomic_DNA"/>
</dbReference>
<evidence type="ECO:0000259" key="3">
    <source>
        <dbReference type="PROSITE" id="PS50887"/>
    </source>
</evidence>
<dbReference type="Gene3D" id="3.20.20.450">
    <property type="entry name" value="EAL domain"/>
    <property type="match status" value="1"/>
</dbReference>
<dbReference type="SUPFAM" id="SSF55073">
    <property type="entry name" value="Nucleotide cyclase"/>
    <property type="match status" value="1"/>
</dbReference>
<dbReference type="Gene3D" id="3.30.70.270">
    <property type="match status" value="1"/>
</dbReference>
<feature type="transmembrane region" description="Helical" evidence="1">
    <location>
        <begin position="12"/>
        <end position="38"/>
    </location>
</feature>
<feature type="transmembrane region" description="Helical" evidence="1">
    <location>
        <begin position="50"/>
        <end position="70"/>
    </location>
</feature>
<dbReference type="InterPro" id="IPR052155">
    <property type="entry name" value="Biofilm_reg_signaling"/>
</dbReference>
<feature type="transmembrane region" description="Helical" evidence="1">
    <location>
        <begin position="174"/>
        <end position="195"/>
    </location>
</feature>
<keyword evidence="1" id="KW-0812">Transmembrane</keyword>
<feature type="transmembrane region" description="Helical" evidence="1">
    <location>
        <begin position="269"/>
        <end position="287"/>
    </location>
</feature>
<dbReference type="Pfam" id="PF00563">
    <property type="entry name" value="EAL"/>
    <property type="match status" value="1"/>
</dbReference>
<evidence type="ECO:0000313" key="4">
    <source>
        <dbReference type="EMBL" id="GIJ46484.1"/>
    </source>
</evidence>
<feature type="domain" description="EAL" evidence="2">
    <location>
        <begin position="479"/>
        <end position="735"/>
    </location>
</feature>
<accession>A0A8J3YJD0</accession>
<sequence length="748" mass="79874">MLYLCGGLAATGLYAAGIAPQAAFAVVGVGSVVTWFLAPWLHRTQLRRPWRLLTLAGVFFLLGVLIRPVVAGAHGYLVLLSDVFTLPGYLLAIAGLAHFLAARRGTERHTVIDGLIVFTGAAVASVVVFALPAASIPGRPVAVSVVAGVYPVLDAVLVLIVANLAFTTAVRQPSFILILLMMVWMFVGDVSYAIIGISGELYASPWLDLPFLLAFTLGGAAGLHPSARHLDRPTPLAVQEWSVPRLLLILPALACPFVLTIAVQDKGSTERWVLGAGGALMVALLLMRSLSAVQNYAAVQHRLVEMATHDPLTGLPNRRMVRTVVDDLLARPRPDGAPVWLFYLDLDGFKVVNDSWGHPAGDQLIKDVARRLRQALPEPATVARVGGDEFVVIRCCTETEALAQAQQILDCVDKPLLVNGAEVVLTASVGMACTGEDAHEDSTEALMRDADTAMYRTKSEGRGSFTVFDASMRMAVRERLDIEVALRSAVAQDQLVLEYQPIVRLATGAPSGAEALVRWRHPTRGVLGPTTFIPIAEGSNLISAIGTWVLLRSIEQLAQWRRAGVVDDDFWLSINVSPRQLTDRGLAGVLRAELERWDVPAACVVLEITESVMVDGGDVTEHVMEDLRALGVRIAVDDFGTGFSALGYLRRHPVTGVKIDRSFVAGLGANTEDEEIVRAVVAMSSALGLTVVAEGVETVDQRSVLDALGVTLAQGWLWGRATDPAAFAAGWAVPTQAAASGSSSSGNS</sequence>
<dbReference type="PROSITE" id="PS50883">
    <property type="entry name" value="EAL"/>
    <property type="match status" value="1"/>
</dbReference>
<feature type="domain" description="GGDEF" evidence="3">
    <location>
        <begin position="337"/>
        <end position="470"/>
    </location>
</feature>
<feature type="transmembrane region" description="Helical" evidence="1">
    <location>
        <begin position="114"/>
        <end position="135"/>
    </location>
</feature>